<proteinExistence type="predicted"/>
<comment type="caution">
    <text evidence="1">The sequence shown here is derived from an EMBL/GenBank/DDBJ whole genome shotgun (WGS) entry which is preliminary data.</text>
</comment>
<evidence type="ECO:0000313" key="2">
    <source>
        <dbReference type="Proteomes" id="UP000823615"/>
    </source>
</evidence>
<dbReference type="EMBL" id="JADIMT010000053">
    <property type="protein sequence ID" value="MBO8436178.1"/>
    <property type="molecule type" value="Genomic_DNA"/>
</dbReference>
<gene>
    <name evidence="1" type="ORF">IAA97_04295</name>
</gene>
<reference evidence="1" key="2">
    <citation type="journal article" date="2021" name="PeerJ">
        <title>Extensive microbial diversity within the chicken gut microbiome revealed by metagenomics and culture.</title>
        <authorList>
            <person name="Gilroy R."/>
            <person name="Ravi A."/>
            <person name="Getino M."/>
            <person name="Pursley I."/>
            <person name="Horton D.L."/>
            <person name="Alikhan N.F."/>
            <person name="Baker D."/>
            <person name="Gharbi K."/>
            <person name="Hall N."/>
            <person name="Watson M."/>
            <person name="Adriaenssens E.M."/>
            <person name="Foster-Nyarko E."/>
            <person name="Jarju S."/>
            <person name="Secka A."/>
            <person name="Antonio M."/>
            <person name="Oren A."/>
            <person name="Chaudhuri R.R."/>
            <person name="La Ragione R."/>
            <person name="Hildebrand F."/>
            <person name="Pallen M.J."/>
        </authorList>
    </citation>
    <scope>NUCLEOTIDE SEQUENCE</scope>
    <source>
        <strain evidence="1">7293</strain>
    </source>
</reference>
<dbReference type="Proteomes" id="UP000823615">
    <property type="component" value="Unassembled WGS sequence"/>
</dbReference>
<organism evidence="1 2">
    <name type="scientific">Candidatus Ornithospirochaeta stercoripullorum</name>
    <dbReference type="NCBI Taxonomy" id="2840899"/>
    <lineage>
        <taxon>Bacteria</taxon>
        <taxon>Pseudomonadati</taxon>
        <taxon>Spirochaetota</taxon>
        <taxon>Spirochaetia</taxon>
        <taxon>Spirochaetales</taxon>
        <taxon>Spirochaetaceae</taxon>
        <taxon>Spirochaetaceae incertae sedis</taxon>
        <taxon>Candidatus Ornithospirochaeta</taxon>
    </lineage>
</organism>
<evidence type="ECO:0008006" key="3">
    <source>
        <dbReference type="Google" id="ProtNLM"/>
    </source>
</evidence>
<accession>A0A9D9H620</accession>
<sequence length="406" mass="45175">MISSKAISTFRKKLKLFLFILFLPLSLFASEARVAYIAESGSYSSMLEDALSLLSGEITAEKTIDAYWAEREKRAEIAREEEVSSLRVSENFTSLEALESAEEIERDELYSSIVSPSFSDEERAFLLSGDEDAFSYLMMRKDLSILIAASLEEDGLMSNSSVLVNGEPVYENLFVSSDEESEFISLVSALLPFFKDENAVIVRVNVPGIVSVAIDGEVVSPVRSWVVLDRGEHDFRFTSPIYETADMRISVDDGIVIEPELVEKPGSPLFISTLPYDSEIYYQGMKLDSHFIDEADVPFQLTLVRDGFKTLTVQSRLPMTKIDLQLRPEWMDSVNTIEKAKDRFYTNLLSTMISFGCFVAAQSLSGIYTDAGLSPAVTLMAGVSVVGLVELIDSMFGYYQAARLGI</sequence>
<protein>
    <recommendedName>
        <fullName evidence="3">PEGA domain-containing protein</fullName>
    </recommendedName>
</protein>
<dbReference type="AlphaFoldDB" id="A0A9D9H620"/>
<name>A0A9D9H620_9SPIO</name>
<evidence type="ECO:0000313" key="1">
    <source>
        <dbReference type="EMBL" id="MBO8436178.1"/>
    </source>
</evidence>
<reference evidence="1" key="1">
    <citation type="submission" date="2020-10" db="EMBL/GenBank/DDBJ databases">
        <authorList>
            <person name="Gilroy R."/>
        </authorList>
    </citation>
    <scope>NUCLEOTIDE SEQUENCE</scope>
    <source>
        <strain evidence="1">7293</strain>
    </source>
</reference>